<evidence type="ECO:0000256" key="3">
    <source>
        <dbReference type="SAM" id="MobiDB-lite"/>
    </source>
</evidence>
<dbReference type="SUPFAM" id="SSF117281">
    <property type="entry name" value="Kelch motif"/>
    <property type="match status" value="2"/>
</dbReference>
<dbReference type="AlphaFoldDB" id="A0A7S4UN90"/>
<organism evidence="5">
    <name type="scientific">Alexandrium monilatum</name>
    <dbReference type="NCBI Taxonomy" id="311494"/>
    <lineage>
        <taxon>Eukaryota</taxon>
        <taxon>Sar</taxon>
        <taxon>Alveolata</taxon>
        <taxon>Dinophyceae</taxon>
        <taxon>Gonyaulacales</taxon>
        <taxon>Pyrocystaceae</taxon>
        <taxon>Alexandrium</taxon>
    </lineage>
</organism>
<keyword evidence="2" id="KW-0677">Repeat</keyword>
<feature type="region of interest" description="Disordered" evidence="3">
    <location>
        <begin position="344"/>
        <end position="367"/>
    </location>
</feature>
<evidence type="ECO:0000256" key="2">
    <source>
        <dbReference type="ARBA" id="ARBA00022737"/>
    </source>
</evidence>
<feature type="region of interest" description="Disordered" evidence="3">
    <location>
        <begin position="143"/>
        <end position="178"/>
    </location>
</feature>
<dbReference type="PANTHER" id="PTHR45632">
    <property type="entry name" value="LD33804P"/>
    <property type="match status" value="1"/>
</dbReference>
<accession>A0A7S4UN90</accession>
<dbReference type="Pfam" id="PF01344">
    <property type="entry name" value="Kelch_1"/>
    <property type="match status" value="1"/>
</dbReference>
<dbReference type="InterPro" id="IPR015915">
    <property type="entry name" value="Kelch-typ_b-propeller"/>
</dbReference>
<dbReference type="InterPro" id="IPR006652">
    <property type="entry name" value="Kelch_1"/>
</dbReference>
<sequence length="847" mass="93090">MMQQDDQRSAAPHVEAAEDDVKMLKLWLAEQAAQVKILSDLGHYLVQAHFAFRERHFDLSEQHQTLVGVLCRKGLVSDQDFDTQARSDRQTNLLCCLCSEPQIASSLMLYSGAAGARCLLLSSHRFATALTFALEQLEEDVSNAPANADADELSEDAPPGADADEHCEERSAPSSARSEGWASAQWGFLTLLQEIWQYNTLTESISRAMGMAAFQQFRAVSRAGRECMRSVHSRMGDPHPLSDSSPSGTMCSSACLPMAKPKGIAPPLETPAEEGEPMSQTLALLHHLWQDMALNETLKSCMGIASVQAFRGVSRGGCECMRPSKWRRSSVEAAAQPAERLQLQVGGSSSSQEGRRYPSRKSKVQASKDFTHIQSKVEGGLPQQRLVRLCNLAARADLNGVVAKVVQAGRMASGRWTVVLPTGESIRVRPQNIEPLPVASPQSAERRELKCDPMGLPADVAVEERVLGNPRLTREIANRLGIPSIYCLATMSPRVRDALMLTGKIYVCGGVDSSTVLGTVECYDLHAGKWVRPQPKRMRRPRGGAAFCVSGGRFWCAGGAHYGAGWLNSLERFDPWSGEWEVMPPMKTARIYASMVAIEGFLYVCGGHTQHNVPVAAVERFDPKSRTWKEIPSMLHRRTVPMTAVMHGQLLAFGGVDTGYLSSIECYSPCSEFWQRLPPMAFCRSYSGVTTAKGYLYLCGGSGHAVDDRSLQPKDLDSCERYSIRRKCWEQLPKMQASRSACFAVVRDDILFVNSGCQAGRPSVEGLDLVRMTCWEAVGPPMVQECTSGVTLTVAEHIYVLGGRSLRQTSQDLLSTVVRYSLSGHVWEELPCMEEARTFAAGFHCIL</sequence>
<dbReference type="Pfam" id="PF24981">
    <property type="entry name" value="Beta-prop_ATRN-LZTR1"/>
    <property type="match status" value="1"/>
</dbReference>
<dbReference type="Gene3D" id="2.120.10.80">
    <property type="entry name" value="Kelch-type beta propeller"/>
    <property type="match status" value="2"/>
</dbReference>
<dbReference type="EMBL" id="HBNR01003144">
    <property type="protein sequence ID" value="CAE4562608.1"/>
    <property type="molecule type" value="Transcribed_RNA"/>
</dbReference>
<keyword evidence="1" id="KW-0880">Kelch repeat</keyword>
<dbReference type="PANTHER" id="PTHR45632:SF3">
    <property type="entry name" value="KELCH-LIKE PROTEIN 32"/>
    <property type="match status" value="1"/>
</dbReference>
<protein>
    <recommendedName>
        <fullName evidence="4">Attractin/MKLN-like beta-propeller domain-containing protein</fullName>
    </recommendedName>
</protein>
<dbReference type="InterPro" id="IPR056737">
    <property type="entry name" value="Beta-prop_ATRN-MKLN-like"/>
</dbReference>
<evidence type="ECO:0000259" key="4">
    <source>
        <dbReference type="Pfam" id="PF24981"/>
    </source>
</evidence>
<feature type="domain" description="Attractin/MKLN-like beta-propeller" evidence="4">
    <location>
        <begin position="505"/>
        <end position="757"/>
    </location>
</feature>
<dbReference type="SMART" id="SM00612">
    <property type="entry name" value="Kelch"/>
    <property type="match status" value="6"/>
</dbReference>
<proteinExistence type="predicted"/>
<reference evidence="5" key="1">
    <citation type="submission" date="2021-01" db="EMBL/GenBank/DDBJ databases">
        <authorList>
            <person name="Corre E."/>
            <person name="Pelletier E."/>
            <person name="Niang G."/>
            <person name="Scheremetjew M."/>
            <person name="Finn R."/>
            <person name="Kale V."/>
            <person name="Holt S."/>
            <person name="Cochrane G."/>
            <person name="Meng A."/>
            <person name="Brown T."/>
            <person name="Cohen L."/>
        </authorList>
    </citation>
    <scope>NUCLEOTIDE SEQUENCE</scope>
    <source>
        <strain evidence="5">CCMP3105</strain>
    </source>
</reference>
<evidence type="ECO:0000256" key="1">
    <source>
        <dbReference type="ARBA" id="ARBA00022441"/>
    </source>
</evidence>
<name>A0A7S4UN90_9DINO</name>
<gene>
    <name evidence="5" type="ORF">AMON00008_LOCUS2227</name>
</gene>
<evidence type="ECO:0000313" key="5">
    <source>
        <dbReference type="EMBL" id="CAE4562608.1"/>
    </source>
</evidence>